<feature type="site" description="Cleavage; by autolysis" evidence="3">
    <location>
        <begin position="334"/>
        <end position="335"/>
    </location>
</feature>
<evidence type="ECO:0000256" key="4">
    <source>
        <dbReference type="SAM" id="MobiDB-lite"/>
    </source>
</evidence>
<dbReference type="STRING" id="6412.T1FQ97"/>
<dbReference type="InParanoid" id="T1FQ97"/>
<gene>
    <name evidence="6" type="primary">20210994</name>
    <name evidence="5" type="ORF">HELRODRAFT_188697</name>
</gene>
<dbReference type="RefSeq" id="XP_009019825.1">
    <property type="nucleotide sequence ID" value="XM_009021577.1"/>
</dbReference>
<dbReference type="HOGENOM" id="CLU_021603_5_2_1"/>
<dbReference type="InterPro" id="IPR029055">
    <property type="entry name" value="Ntn_hydrolases_N"/>
</dbReference>
<dbReference type="GO" id="GO:0005737">
    <property type="term" value="C:cytoplasm"/>
    <property type="evidence" value="ECO:0000318"/>
    <property type="project" value="GO_Central"/>
</dbReference>
<dbReference type="CDD" id="cd04514">
    <property type="entry name" value="Taspase1_like"/>
    <property type="match status" value="1"/>
</dbReference>
<reference evidence="5 7" key="2">
    <citation type="journal article" date="2013" name="Nature">
        <title>Insights into bilaterian evolution from three spiralian genomes.</title>
        <authorList>
            <person name="Simakov O."/>
            <person name="Marletaz F."/>
            <person name="Cho S.J."/>
            <person name="Edsinger-Gonzales E."/>
            <person name="Havlak P."/>
            <person name="Hellsten U."/>
            <person name="Kuo D.H."/>
            <person name="Larsson T."/>
            <person name="Lv J."/>
            <person name="Arendt D."/>
            <person name="Savage R."/>
            <person name="Osoegawa K."/>
            <person name="de Jong P."/>
            <person name="Grimwood J."/>
            <person name="Chapman J.A."/>
            <person name="Shapiro H."/>
            <person name="Aerts A."/>
            <person name="Otillar R.P."/>
            <person name="Terry A.Y."/>
            <person name="Boore J.L."/>
            <person name="Grigoriev I.V."/>
            <person name="Lindberg D.R."/>
            <person name="Seaver E.C."/>
            <person name="Weisblat D.A."/>
            <person name="Putnam N.H."/>
            <person name="Rokhsar D.S."/>
        </authorList>
    </citation>
    <scope>NUCLEOTIDE SEQUENCE</scope>
</reference>
<dbReference type="GO" id="GO:0051604">
    <property type="term" value="P:protein maturation"/>
    <property type="evidence" value="ECO:0000318"/>
    <property type="project" value="GO_Central"/>
</dbReference>
<reference evidence="6" key="3">
    <citation type="submission" date="2015-06" db="UniProtKB">
        <authorList>
            <consortium name="EnsemblMetazoa"/>
        </authorList>
    </citation>
    <scope>IDENTIFICATION</scope>
</reference>
<feature type="active site" description="Nucleophile" evidence="2">
    <location>
        <position position="335"/>
    </location>
</feature>
<dbReference type="EMBL" id="AMQM01000879">
    <property type="status" value="NOT_ANNOTATED_CDS"/>
    <property type="molecule type" value="Genomic_DNA"/>
</dbReference>
<sequence length="578" mass="62805">MIRKGFVAVHVGAGYHSPANADLYKGVCEKACHQAVQLLNKGHSALEAVVAAIVSLEDSQCTNAGIGSNLTMAGTVECDASIMDGKSLHYGAVGAVSGVKNPIKVAESLMNLQFLGEMPLGRIAPCTLVGQGAYEWAKEHGLSVIIDKNELITENSRKTFIKNKRKLDLVNEELMKARVSGVGFKTSKLYDNSNNNSDRNKTVRATNRTLKNAQTSDVFVDEIASNVEISSEITFGINAKSNLAYDNRGNGVRGRIPKFNIFSKNNLTQQKSKLKNIKNQHQTNDCNNNNSDNIPNSIAINNTDSDDTSKNNYNDSCNNSSNDDNRRQVDVRNDTVGAICVDEDGRIVSAVSSGGIILKHPGRLGQAAMYGCGCWAENDENGQCGAAASTSGCGEQLSKTMLAKECVLTLKEFIVEKKKNKVNNSNNNNDDEDGGDSDDDSDNGDGREKLGLAEAVNECFMKKFINSPFLKHERQPLGGALVVTVEKVLPKPKDFCSDDSNGNWLQAYPWNKLRTVEGDIDDDESFFIIELMWAHTTESMCLGYMGTGDKKAKAVLSRLPEGHQVVKSLPVGGTSYYM</sequence>
<evidence type="ECO:0000313" key="5">
    <source>
        <dbReference type="EMBL" id="ESO02417.1"/>
    </source>
</evidence>
<evidence type="ECO:0000256" key="2">
    <source>
        <dbReference type="PIRSR" id="PIRSR600246-1"/>
    </source>
</evidence>
<feature type="compositionally biased region" description="Low complexity" evidence="4">
    <location>
        <begin position="284"/>
        <end position="303"/>
    </location>
</feature>
<protein>
    <submittedName>
        <fullName evidence="5 6">Uncharacterized protein</fullName>
    </submittedName>
</protein>
<proteinExistence type="inferred from homology"/>
<dbReference type="CTD" id="20210994"/>
<feature type="compositionally biased region" description="Low complexity" evidence="4">
    <location>
        <begin position="310"/>
        <end position="322"/>
    </location>
</feature>
<dbReference type="GeneID" id="20210994"/>
<dbReference type="EMBL" id="KB096742">
    <property type="protein sequence ID" value="ESO02417.1"/>
    <property type="molecule type" value="Genomic_DNA"/>
</dbReference>
<evidence type="ECO:0000256" key="1">
    <source>
        <dbReference type="ARBA" id="ARBA00010872"/>
    </source>
</evidence>
<dbReference type="OrthoDB" id="77601at2759"/>
<dbReference type="AlphaFoldDB" id="T1FQ97"/>
<dbReference type="SUPFAM" id="SSF56235">
    <property type="entry name" value="N-terminal nucleophile aminohydrolases (Ntn hydrolases)"/>
    <property type="match status" value="1"/>
</dbReference>
<dbReference type="PANTHER" id="PTHR10188:SF8">
    <property type="entry name" value="THREONINE ASPARTASE 1"/>
    <property type="match status" value="1"/>
</dbReference>
<reference evidence="7" key="1">
    <citation type="submission" date="2012-12" db="EMBL/GenBank/DDBJ databases">
        <authorList>
            <person name="Hellsten U."/>
            <person name="Grimwood J."/>
            <person name="Chapman J.A."/>
            <person name="Shapiro H."/>
            <person name="Aerts A."/>
            <person name="Otillar R.P."/>
            <person name="Terry A.Y."/>
            <person name="Boore J.L."/>
            <person name="Simakov O."/>
            <person name="Marletaz F."/>
            <person name="Cho S.-J."/>
            <person name="Edsinger-Gonzales E."/>
            <person name="Havlak P."/>
            <person name="Kuo D.-H."/>
            <person name="Larsson T."/>
            <person name="Lv J."/>
            <person name="Arendt D."/>
            <person name="Savage R."/>
            <person name="Osoegawa K."/>
            <person name="de Jong P."/>
            <person name="Lindberg D.R."/>
            <person name="Seaver E.C."/>
            <person name="Weisblat D.A."/>
            <person name="Putnam N.H."/>
            <person name="Grigoriev I.V."/>
            <person name="Rokhsar D.S."/>
        </authorList>
    </citation>
    <scope>NUCLEOTIDE SEQUENCE</scope>
</reference>
<feature type="region of interest" description="Disordered" evidence="4">
    <location>
        <begin position="421"/>
        <end position="448"/>
    </location>
</feature>
<dbReference type="KEGG" id="hro:HELRODRAFT_188697"/>
<feature type="compositionally biased region" description="Acidic residues" evidence="4">
    <location>
        <begin position="429"/>
        <end position="443"/>
    </location>
</feature>
<dbReference type="InterPro" id="IPR000246">
    <property type="entry name" value="Peptidase_T2"/>
</dbReference>
<evidence type="ECO:0000313" key="6">
    <source>
        <dbReference type="EnsemblMetazoa" id="HelroP188697"/>
    </source>
</evidence>
<accession>T1FQ97</accession>
<dbReference type="Pfam" id="PF01112">
    <property type="entry name" value="Asparaginase_2"/>
    <property type="match status" value="2"/>
</dbReference>
<dbReference type="PANTHER" id="PTHR10188">
    <property type="entry name" value="L-ASPARAGINASE"/>
    <property type="match status" value="1"/>
</dbReference>
<name>T1FQ97_HELRO</name>
<keyword evidence="7" id="KW-1185">Reference proteome</keyword>
<organism evidence="6 7">
    <name type="scientific">Helobdella robusta</name>
    <name type="common">Californian leech</name>
    <dbReference type="NCBI Taxonomy" id="6412"/>
    <lineage>
        <taxon>Eukaryota</taxon>
        <taxon>Metazoa</taxon>
        <taxon>Spiralia</taxon>
        <taxon>Lophotrochozoa</taxon>
        <taxon>Annelida</taxon>
        <taxon>Clitellata</taxon>
        <taxon>Hirudinea</taxon>
        <taxon>Rhynchobdellida</taxon>
        <taxon>Glossiphoniidae</taxon>
        <taxon>Helobdella</taxon>
    </lineage>
</organism>
<dbReference type="GO" id="GO:0004298">
    <property type="term" value="F:threonine-type endopeptidase activity"/>
    <property type="evidence" value="ECO:0000318"/>
    <property type="project" value="GO_Central"/>
</dbReference>
<dbReference type="Gene3D" id="3.60.20.30">
    <property type="entry name" value="(Glycosyl)asparaginase"/>
    <property type="match status" value="1"/>
</dbReference>
<dbReference type="InterPro" id="IPR037464">
    <property type="entry name" value="Taspase1"/>
</dbReference>
<feature type="region of interest" description="Disordered" evidence="4">
    <location>
        <begin position="280"/>
        <end position="329"/>
    </location>
</feature>
<dbReference type="eggNOG" id="KOG1592">
    <property type="taxonomic scope" value="Eukaryota"/>
</dbReference>
<comment type="similarity">
    <text evidence="1">Belongs to the Ntn-hydrolase family.</text>
</comment>
<dbReference type="Proteomes" id="UP000015101">
    <property type="component" value="Unassembled WGS sequence"/>
</dbReference>
<dbReference type="EnsemblMetazoa" id="HelroT188697">
    <property type="protein sequence ID" value="HelroP188697"/>
    <property type="gene ID" value="HelroG188697"/>
</dbReference>
<dbReference type="FunCoup" id="T1FQ97">
    <property type="interactions" value="140"/>
</dbReference>
<evidence type="ECO:0000313" key="7">
    <source>
        <dbReference type="Proteomes" id="UP000015101"/>
    </source>
</evidence>
<evidence type="ECO:0000256" key="3">
    <source>
        <dbReference type="PIRSR" id="PIRSR600246-3"/>
    </source>
</evidence>